<feature type="compositionally biased region" description="Acidic residues" evidence="6">
    <location>
        <begin position="99"/>
        <end position="120"/>
    </location>
</feature>
<dbReference type="InterPro" id="IPR001326">
    <property type="entry name" value="Transl_elong_EF1B_B/D_CS"/>
</dbReference>
<dbReference type="InterPro" id="IPR036219">
    <property type="entry name" value="eEF-1beta-like_sf"/>
</dbReference>
<evidence type="ECO:0000256" key="4">
    <source>
        <dbReference type="ARBA" id="ARBA00022917"/>
    </source>
</evidence>
<dbReference type="Gene3D" id="1.20.1050.130">
    <property type="match status" value="1"/>
</dbReference>
<comment type="caution">
    <text evidence="9">The sequence shown here is derived from an EMBL/GenBank/DDBJ whole genome shotgun (WGS) entry which is preliminary data.</text>
</comment>
<dbReference type="Pfam" id="PF00736">
    <property type="entry name" value="EF1_GNE"/>
    <property type="match status" value="1"/>
</dbReference>
<evidence type="ECO:0000256" key="6">
    <source>
        <dbReference type="SAM" id="MobiDB-lite"/>
    </source>
</evidence>
<dbReference type="PROSITE" id="PS00825">
    <property type="entry name" value="EF1BD_2"/>
    <property type="match status" value="1"/>
</dbReference>
<evidence type="ECO:0000313" key="9">
    <source>
        <dbReference type="EMBL" id="TID21507.1"/>
    </source>
</evidence>
<dbReference type="InterPro" id="IPR018940">
    <property type="entry name" value="EF-1_beta_acid_region_euk"/>
</dbReference>
<dbReference type="InterPro" id="IPR014038">
    <property type="entry name" value="EF1B_bsu/dsu_GNE"/>
</dbReference>
<keyword evidence="4 5" id="KW-0648">Protein biosynthesis</keyword>
<dbReference type="FunFam" id="1.20.1050.130:FF:000001">
    <property type="entry name" value="Putative Elongation factor 1-beta"/>
    <property type="match status" value="1"/>
</dbReference>
<dbReference type="PANTHER" id="PTHR11595">
    <property type="entry name" value="EF-HAND AND COILED-COIL DOMAIN-CONTAINING FAMILY MEMBER"/>
    <property type="match status" value="1"/>
</dbReference>
<reference evidence="9 10" key="1">
    <citation type="submission" date="2019-04" db="EMBL/GenBank/DDBJ databases">
        <title>High contiguity whole genome sequence and gene annotation resource for two Venturia nashicola isolates.</title>
        <authorList>
            <person name="Prokchorchik M."/>
            <person name="Won K."/>
            <person name="Lee Y."/>
            <person name="Choi E.D."/>
            <person name="Segonzac C."/>
            <person name="Sohn K.H."/>
        </authorList>
    </citation>
    <scope>NUCLEOTIDE SEQUENCE [LARGE SCALE GENOMIC DNA]</scope>
    <source>
        <strain evidence="9 10">PRI2</strain>
    </source>
</reference>
<dbReference type="InterPro" id="IPR014717">
    <property type="entry name" value="Transl_elong_EF1B/ribsomal_bS6"/>
</dbReference>
<dbReference type="Proteomes" id="UP000298493">
    <property type="component" value="Unassembled WGS sequence"/>
</dbReference>
<accession>A0A4Z1PH73</accession>
<dbReference type="Pfam" id="PF10587">
    <property type="entry name" value="EF-1_beta_acid"/>
    <property type="match status" value="1"/>
</dbReference>
<dbReference type="FunFam" id="3.30.70.60:FF:000001">
    <property type="entry name" value="Elongation factor 1-beta 1 like"/>
    <property type="match status" value="1"/>
</dbReference>
<feature type="domain" description="Translation elongation factor EF1B beta/delta subunit guanine nucleotide exchange" evidence="7">
    <location>
        <begin position="146"/>
        <end position="232"/>
    </location>
</feature>
<dbReference type="InterPro" id="IPR049720">
    <property type="entry name" value="EF1B_bsu/dsu"/>
</dbReference>
<dbReference type="CDD" id="cd10308">
    <property type="entry name" value="GST_C_eEF1b_like"/>
    <property type="match status" value="1"/>
</dbReference>
<dbReference type="SMART" id="SM01182">
    <property type="entry name" value="EF-1_beta_acid"/>
    <property type="match status" value="1"/>
</dbReference>
<dbReference type="AlphaFoldDB" id="A0A4Z1PH73"/>
<dbReference type="PANTHER" id="PTHR11595:SF21">
    <property type="entry name" value="ELONGATION FACTOR 1-BETA"/>
    <property type="match status" value="1"/>
</dbReference>
<evidence type="ECO:0000313" key="10">
    <source>
        <dbReference type="Proteomes" id="UP000298493"/>
    </source>
</evidence>
<dbReference type="STRING" id="86259.A0A4Z1PH73"/>
<evidence type="ECO:0000256" key="1">
    <source>
        <dbReference type="ARBA" id="ARBA00007411"/>
    </source>
</evidence>
<dbReference type="Gene3D" id="3.30.70.60">
    <property type="match status" value="1"/>
</dbReference>
<evidence type="ECO:0000256" key="3">
    <source>
        <dbReference type="ARBA" id="ARBA00022768"/>
    </source>
</evidence>
<dbReference type="InterPro" id="IPR036282">
    <property type="entry name" value="Glutathione-S-Trfase_C_sf"/>
</dbReference>
<feature type="region of interest" description="Disordered" evidence="6">
    <location>
        <begin position="72"/>
        <end position="120"/>
    </location>
</feature>
<keyword evidence="3 5" id="KW-0251">Elongation factor</keyword>
<sequence length="232" mass="25655">MGFTDLVSDAGLTVLNGWLKTRSYVLGHTPSQADVKTFQAIKSAPAAEKYPYAARWYKHIATFESEFSSLPGDPSKEYTAYGPEVSELPINPKAPEKEAEAEDDDEVDLFGSDDDEEESAEAAKLRQDRLDEYNKKKAGKVKPAAKSIVTMDVKPWDDETDMKGLEAAVRGIEKDGLVWGGSKLVAVGFGIKKLQINLVIEDDKIGLDDLQQEIEEFEDYVQSTDIAAMQKL</sequence>
<dbReference type="EMBL" id="SNSC02000009">
    <property type="protein sequence ID" value="TID21507.1"/>
    <property type="molecule type" value="Genomic_DNA"/>
</dbReference>
<evidence type="ECO:0000256" key="5">
    <source>
        <dbReference type="RuleBase" id="RU003791"/>
    </source>
</evidence>
<evidence type="ECO:0000259" key="7">
    <source>
        <dbReference type="SMART" id="SM00888"/>
    </source>
</evidence>
<feature type="domain" description="Elongation factor 1 beta central acidic region eukaryote" evidence="8">
    <location>
        <begin position="109"/>
        <end position="137"/>
    </location>
</feature>
<protein>
    <recommendedName>
        <fullName evidence="2">Elongation factor 1-beta</fullName>
    </recommendedName>
</protein>
<gene>
    <name evidence="9" type="ORF">E6O75_ATG04902</name>
</gene>
<organism evidence="9 10">
    <name type="scientific">Venturia nashicola</name>
    <dbReference type="NCBI Taxonomy" id="86259"/>
    <lineage>
        <taxon>Eukaryota</taxon>
        <taxon>Fungi</taxon>
        <taxon>Dikarya</taxon>
        <taxon>Ascomycota</taxon>
        <taxon>Pezizomycotina</taxon>
        <taxon>Dothideomycetes</taxon>
        <taxon>Pleosporomycetidae</taxon>
        <taxon>Venturiales</taxon>
        <taxon>Venturiaceae</taxon>
        <taxon>Venturia</taxon>
    </lineage>
</organism>
<dbReference type="SMART" id="SM00888">
    <property type="entry name" value="EF1_GNE"/>
    <property type="match status" value="1"/>
</dbReference>
<evidence type="ECO:0000256" key="2">
    <source>
        <dbReference type="ARBA" id="ARBA00017600"/>
    </source>
</evidence>
<dbReference type="GO" id="GO:0003746">
    <property type="term" value="F:translation elongation factor activity"/>
    <property type="evidence" value="ECO:0007669"/>
    <property type="project" value="UniProtKB-KW"/>
</dbReference>
<dbReference type="GO" id="GO:0005085">
    <property type="term" value="F:guanyl-nucleotide exchange factor activity"/>
    <property type="evidence" value="ECO:0007669"/>
    <property type="project" value="TreeGrafter"/>
</dbReference>
<comment type="similarity">
    <text evidence="1 5">Belongs to the EF-1-beta/EF-1-delta family.</text>
</comment>
<dbReference type="SUPFAM" id="SSF54984">
    <property type="entry name" value="eEF-1beta-like"/>
    <property type="match status" value="1"/>
</dbReference>
<proteinExistence type="inferred from homology"/>
<dbReference type="GO" id="GO:0005829">
    <property type="term" value="C:cytosol"/>
    <property type="evidence" value="ECO:0007669"/>
    <property type="project" value="TreeGrafter"/>
</dbReference>
<dbReference type="CDD" id="cd00292">
    <property type="entry name" value="EF1B"/>
    <property type="match status" value="1"/>
</dbReference>
<evidence type="ECO:0000259" key="8">
    <source>
        <dbReference type="SMART" id="SM01182"/>
    </source>
</evidence>
<dbReference type="GO" id="GO:0005853">
    <property type="term" value="C:eukaryotic translation elongation factor 1 complex"/>
    <property type="evidence" value="ECO:0007669"/>
    <property type="project" value="InterPro"/>
</dbReference>
<dbReference type="PROSITE" id="PS00824">
    <property type="entry name" value="EF1BD_1"/>
    <property type="match status" value="1"/>
</dbReference>
<keyword evidence="10" id="KW-1185">Reference proteome</keyword>
<dbReference type="SUPFAM" id="SSF47616">
    <property type="entry name" value="GST C-terminal domain-like"/>
    <property type="match status" value="1"/>
</dbReference>
<name>A0A4Z1PH73_9PEZI</name>